<evidence type="ECO:0000256" key="2">
    <source>
        <dbReference type="SAM" id="SignalP"/>
    </source>
</evidence>
<dbReference type="Proteomes" id="UP001458880">
    <property type="component" value="Unassembled WGS sequence"/>
</dbReference>
<reference evidence="3 4" key="1">
    <citation type="journal article" date="2024" name="BMC Genomics">
        <title>De novo assembly and annotation of Popillia japonica's genome with initial clues to its potential as an invasive pest.</title>
        <authorList>
            <person name="Cucini C."/>
            <person name="Boschi S."/>
            <person name="Funari R."/>
            <person name="Cardaioli E."/>
            <person name="Iannotti N."/>
            <person name="Marturano G."/>
            <person name="Paoli F."/>
            <person name="Bruttini M."/>
            <person name="Carapelli A."/>
            <person name="Frati F."/>
            <person name="Nardi F."/>
        </authorList>
    </citation>
    <scope>NUCLEOTIDE SEQUENCE [LARGE SCALE GENOMIC DNA]</scope>
    <source>
        <strain evidence="3">DMR45628</strain>
    </source>
</reference>
<evidence type="ECO:0000313" key="3">
    <source>
        <dbReference type="EMBL" id="KAK9718532.1"/>
    </source>
</evidence>
<proteinExistence type="predicted"/>
<feature type="compositionally biased region" description="Polar residues" evidence="1">
    <location>
        <begin position="68"/>
        <end position="94"/>
    </location>
</feature>
<name>A0AAW1KJB8_POPJA</name>
<gene>
    <name evidence="3" type="ORF">QE152_g23146</name>
</gene>
<dbReference type="AlphaFoldDB" id="A0AAW1KJB8"/>
<protein>
    <submittedName>
        <fullName evidence="3">Uncharacterized protein</fullName>
    </submittedName>
</protein>
<feature type="chain" id="PRO_5043676845" evidence="2">
    <location>
        <begin position="26"/>
        <end position="528"/>
    </location>
</feature>
<feature type="compositionally biased region" description="Low complexity" evidence="1">
    <location>
        <begin position="95"/>
        <end position="117"/>
    </location>
</feature>
<keyword evidence="4" id="KW-1185">Reference proteome</keyword>
<sequence length="528" mass="58894">MISHCAKFSLLLFILIGLCTIFCECQNFDTTPTTDDDASWTPEVIRGGKAPTGHHPTPTSGHRPANRYPTSRSTYPSARPTRTTNRYPTSRSTYPSARPTRTTFRPPSSPYPSIIPTIPSPKPTRTRRTTPKPTKPSFHFPKSQYAALFATPKPTKPSFHFPKSQYAALFGGLAGTTLGLYLGEEISKIDWEADMPAYTVHHYWHQKGYPLSNNPIVEANAIVGCPENVSFCVPKSMMMCLESGEIYCVTSEFQTHPCTNSTVGACLTTTLRVKCSSRWGFDCILTGYKDVEESIPCLEYSRVKYQGTTNRYNEDFYFPSNYTISTPAWNDCKKCNNTQLTPKEIDVTCIKLNVGESVKTFCSGIDLTNLALVTMNSTLNSTNSRKLSCLPQNAVGNIGDIFTAQSKSALTRCEFEDGSNAISMKCGNIANLYSSNVSIPFDANSAVLRCSIENETDSNQTCRCSSTVDPVQSAVYTIRYCVAISAYPMRLYNNRDYLFHLNKYPELKQENDRVTNNMLTLLGRYILF</sequence>
<feature type="signal peptide" evidence="2">
    <location>
        <begin position="1"/>
        <end position="25"/>
    </location>
</feature>
<feature type="region of interest" description="Disordered" evidence="1">
    <location>
        <begin position="33"/>
        <end position="137"/>
    </location>
</feature>
<keyword evidence="2" id="KW-0732">Signal</keyword>
<evidence type="ECO:0000256" key="1">
    <source>
        <dbReference type="SAM" id="MobiDB-lite"/>
    </source>
</evidence>
<comment type="caution">
    <text evidence="3">The sequence shown here is derived from an EMBL/GenBank/DDBJ whole genome shotgun (WGS) entry which is preliminary data.</text>
</comment>
<evidence type="ECO:0000313" key="4">
    <source>
        <dbReference type="Proteomes" id="UP001458880"/>
    </source>
</evidence>
<organism evidence="3 4">
    <name type="scientific">Popillia japonica</name>
    <name type="common">Japanese beetle</name>
    <dbReference type="NCBI Taxonomy" id="7064"/>
    <lineage>
        <taxon>Eukaryota</taxon>
        <taxon>Metazoa</taxon>
        <taxon>Ecdysozoa</taxon>
        <taxon>Arthropoda</taxon>
        <taxon>Hexapoda</taxon>
        <taxon>Insecta</taxon>
        <taxon>Pterygota</taxon>
        <taxon>Neoptera</taxon>
        <taxon>Endopterygota</taxon>
        <taxon>Coleoptera</taxon>
        <taxon>Polyphaga</taxon>
        <taxon>Scarabaeiformia</taxon>
        <taxon>Scarabaeidae</taxon>
        <taxon>Rutelinae</taxon>
        <taxon>Popillia</taxon>
    </lineage>
</organism>
<accession>A0AAW1KJB8</accession>
<dbReference type="EMBL" id="JASPKY010000227">
    <property type="protein sequence ID" value="KAK9718532.1"/>
    <property type="molecule type" value="Genomic_DNA"/>
</dbReference>